<dbReference type="Gene3D" id="1.10.10.2910">
    <property type="match status" value="1"/>
</dbReference>
<feature type="domain" description="IrrE N-terminal-like" evidence="1">
    <location>
        <begin position="25"/>
        <end position="140"/>
    </location>
</feature>
<dbReference type="EMBL" id="CP107027">
    <property type="protein sequence ID" value="UYG96670.1"/>
    <property type="molecule type" value="Genomic_DNA"/>
</dbReference>
<dbReference type="Pfam" id="PF06114">
    <property type="entry name" value="Peptidase_M78"/>
    <property type="match status" value="1"/>
</dbReference>
<proteinExistence type="predicted"/>
<sequence>MKDFIVAEVQRLIKKFKTRDPFLIAERLGVHVVPWDFTDEVQGMYKYERKNKFIFINNNLGKVRNFVMGHELGHSVLHPKHNASFLKKNTFFPESKYERQASQFAVELLLPDESLREYENSDLSIYEIAEIHGVPRELAHLKKLNNR</sequence>
<organism evidence="2 3">
    <name type="scientific">Cytobacillus firmus</name>
    <name type="common">Bacillus firmus</name>
    <dbReference type="NCBI Taxonomy" id="1399"/>
    <lineage>
        <taxon>Bacteria</taxon>
        <taxon>Bacillati</taxon>
        <taxon>Bacillota</taxon>
        <taxon>Bacilli</taxon>
        <taxon>Bacillales</taxon>
        <taxon>Bacillaceae</taxon>
        <taxon>Cytobacillus</taxon>
    </lineage>
</organism>
<evidence type="ECO:0000313" key="2">
    <source>
        <dbReference type="EMBL" id="UYG96670.1"/>
    </source>
</evidence>
<dbReference type="RefSeq" id="WP_048011671.1">
    <property type="nucleotide sequence ID" value="NZ_CP107027.1"/>
</dbReference>
<evidence type="ECO:0000259" key="1">
    <source>
        <dbReference type="Pfam" id="PF06114"/>
    </source>
</evidence>
<accession>A0AA46Q018</accession>
<dbReference type="InterPro" id="IPR052345">
    <property type="entry name" value="Rad_response_metalloprotease"/>
</dbReference>
<dbReference type="InterPro" id="IPR010359">
    <property type="entry name" value="IrrE_HExxH"/>
</dbReference>
<reference evidence="2" key="1">
    <citation type="submission" date="2022-10" db="EMBL/GenBank/DDBJ databases">
        <title>Mechanism of multi-heavy metal repair in Cytobacillus Firmus M7.</title>
        <authorList>
            <person name="Li X."/>
            <person name="Yu C."/>
        </authorList>
    </citation>
    <scope>NUCLEOTIDE SEQUENCE</scope>
    <source>
        <strain evidence="2">M7</strain>
    </source>
</reference>
<evidence type="ECO:0000313" key="3">
    <source>
        <dbReference type="Proteomes" id="UP001163104"/>
    </source>
</evidence>
<name>A0AA46Q018_CYTFI</name>
<protein>
    <submittedName>
        <fullName evidence="2">ImmA/IrrE family metallo-endopeptidase</fullName>
    </submittedName>
</protein>
<dbReference type="Proteomes" id="UP001163104">
    <property type="component" value="Chromosome"/>
</dbReference>
<dbReference type="AlphaFoldDB" id="A0AA46Q018"/>
<dbReference type="PANTHER" id="PTHR43236">
    <property type="entry name" value="ANTITOXIN HIGA1"/>
    <property type="match status" value="1"/>
</dbReference>
<dbReference type="PANTHER" id="PTHR43236:SF2">
    <property type="entry name" value="BLL0069 PROTEIN"/>
    <property type="match status" value="1"/>
</dbReference>
<gene>
    <name evidence="2" type="ORF">OD459_06470</name>
</gene>